<reference evidence="3" key="1">
    <citation type="submission" date="2020-06" db="EMBL/GenBank/DDBJ databases">
        <title>Whole Genome Sequence of Bradyrhizobium sp. Strain 1S1.</title>
        <authorList>
            <person name="Bromfield E.S.P."/>
            <person name="Cloutier S."/>
        </authorList>
    </citation>
    <scope>NUCLEOTIDE SEQUENCE [LARGE SCALE GENOMIC DNA]</scope>
    <source>
        <strain evidence="3">1S1</strain>
    </source>
</reference>
<evidence type="ECO:0000313" key="3">
    <source>
        <dbReference type="EMBL" id="NVI48161.1"/>
    </source>
</evidence>
<name>A0A974A393_9BRAD</name>
<dbReference type="SUPFAM" id="SSF49899">
    <property type="entry name" value="Concanavalin A-like lectins/glucanases"/>
    <property type="match status" value="1"/>
</dbReference>
<feature type="compositionally biased region" description="Basic and acidic residues" evidence="2">
    <location>
        <begin position="21"/>
        <end position="33"/>
    </location>
</feature>
<comment type="similarity">
    <text evidence="1">Belongs to the glycosyl hydrolase 12 (cellulase H) family.</text>
</comment>
<dbReference type="InterPro" id="IPR013320">
    <property type="entry name" value="ConA-like_dom_sf"/>
</dbReference>
<dbReference type="RefSeq" id="WP_156929028.1">
    <property type="nucleotide sequence ID" value="NZ_CP088285.1"/>
</dbReference>
<protein>
    <submittedName>
        <fullName evidence="3">IS3 family transposase</fullName>
    </submittedName>
</protein>
<dbReference type="Gene3D" id="2.60.120.180">
    <property type="match status" value="1"/>
</dbReference>
<evidence type="ECO:0000256" key="1">
    <source>
        <dbReference type="ARBA" id="ARBA00005519"/>
    </source>
</evidence>
<dbReference type="PANTHER" id="PTHR34002:SF9">
    <property type="entry name" value="XYLOGLUCAN-SPECIFIC ENDO-BETA-1,4-GLUCANASE A"/>
    <property type="match status" value="1"/>
</dbReference>
<dbReference type="AlphaFoldDB" id="A0A974A393"/>
<gene>
    <name evidence="3" type="ORF">HAP48_035565</name>
</gene>
<dbReference type="GO" id="GO:0000272">
    <property type="term" value="P:polysaccharide catabolic process"/>
    <property type="evidence" value="ECO:0007669"/>
    <property type="project" value="InterPro"/>
</dbReference>
<feature type="region of interest" description="Disordered" evidence="2">
    <location>
        <begin position="89"/>
        <end position="120"/>
    </location>
</feature>
<comment type="caution">
    <text evidence="3">The sequence shown here is derived from an EMBL/GenBank/DDBJ whole genome shotgun (WGS) entry which is preliminary data.</text>
</comment>
<proteinExistence type="inferred from homology"/>
<dbReference type="NCBIfam" id="NF004860">
    <property type="entry name" value="PRK06215.1"/>
    <property type="match status" value="1"/>
</dbReference>
<dbReference type="InterPro" id="IPR013319">
    <property type="entry name" value="GH11/12"/>
</dbReference>
<dbReference type="InterPro" id="IPR002594">
    <property type="entry name" value="GH12"/>
</dbReference>
<organism evidence="3">
    <name type="scientific">Bradyrhizobium septentrionale</name>
    <dbReference type="NCBI Taxonomy" id="1404411"/>
    <lineage>
        <taxon>Bacteria</taxon>
        <taxon>Pseudomonadati</taxon>
        <taxon>Pseudomonadota</taxon>
        <taxon>Alphaproteobacteria</taxon>
        <taxon>Hyphomicrobiales</taxon>
        <taxon>Nitrobacteraceae</taxon>
        <taxon>Bradyrhizobium</taxon>
    </lineage>
</organism>
<dbReference type="GO" id="GO:0008810">
    <property type="term" value="F:cellulase activity"/>
    <property type="evidence" value="ECO:0007669"/>
    <property type="project" value="InterPro"/>
</dbReference>
<feature type="region of interest" description="Disordered" evidence="2">
    <location>
        <begin position="13"/>
        <end position="35"/>
    </location>
</feature>
<dbReference type="EMBL" id="JAAOLE020000001">
    <property type="protein sequence ID" value="NVI48161.1"/>
    <property type="molecule type" value="Genomic_DNA"/>
</dbReference>
<evidence type="ECO:0000256" key="2">
    <source>
        <dbReference type="SAM" id="MobiDB-lite"/>
    </source>
</evidence>
<dbReference type="PANTHER" id="PTHR34002">
    <property type="entry name" value="BLR1656 PROTEIN"/>
    <property type="match status" value="1"/>
</dbReference>
<accession>A0A974A393</accession>
<sequence>MARRVEVPTLVSTQTVCQSTGDRRGTEGKERAGSRARAGINAASQCYGSDNDLALMRRIDELFTGWSFLASQRMTAMLKAEALQVNRKRVQRSIRQGRSAGRPSLGKGSTYRRGKSAQTTGTTSLGLASLLLTFGSLAGGSQVEIRMFKLSKMKVLALPFAAMIALFPASAKAPIWSSSDQYGNFSLNGYSWNNDVYGQGAGPQTISVHSVNQWSLWSNQPDTGGIKSYPHEAFNVGKPLSAINNLSSSFNQSVPTGGRWNFAYDIWDSSNAYEIMLWTNYTGNPDGSGDVKPISYKYNSSGTAAIPVYTSVSVGGATWNVFEGWNKHKVISFLRTSKTNSETVDIKSILQWIKSKGYFGDITVGSVQYGVEITSSPGGLSFDVNHWSVLSK</sequence>